<protein>
    <submittedName>
        <fullName evidence="2">Uncharacterized protein</fullName>
    </submittedName>
</protein>
<evidence type="ECO:0000313" key="2">
    <source>
        <dbReference type="EMBL" id="CEG56663.1"/>
    </source>
</evidence>
<dbReference type="AlphaFoldDB" id="A0A098G2I3"/>
<dbReference type="Proteomes" id="UP000032430">
    <property type="component" value="Chromosome I"/>
</dbReference>
<feature type="coiled-coil region" evidence="1">
    <location>
        <begin position="316"/>
        <end position="372"/>
    </location>
</feature>
<evidence type="ECO:0000256" key="1">
    <source>
        <dbReference type="SAM" id="Coils"/>
    </source>
</evidence>
<dbReference type="HOGENOM" id="CLU_449631_0_0_6"/>
<gene>
    <name evidence="2" type="ORF">LFA_1235</name>
</gene>
<keyword evidence="1" id="KW-0175">Coiled coil</keyword>
<dbReference type="EMBL" id="LN614827">
    <property type="protein sequence ID" value="CEG56663.1"/>
    <property type="molecule type" value="Genomic_DNA"/>
</dbReference>
<keyword evidence="3" id="KW-1185">Reference proteome</keyword>
<accession>A0A098G2I3</accession>
<reference evidence="3" key="1">
    <citation type="submission" date="2014-09" db="EMBL/GenBank/DDBJ databases">
        <authorList>
            <person name="Gomez-Valero L."/>
        </authorList>
    </citation>
    <scope>NUCLEOTIDE SEQUENCE [LARGE SCALE GENOMIC DNA]</scope>
    <source>
        <strain evidence="3">ATCC700992</strain>
    </source>
</reference>
<dbReference type="RefSeq" id="WP_045095288.1">
    <property type="nucleotide sequence ID" value="NZ_LN614827.1"/>
</dbReference>
<sequence>MKKSELRKKAEGIIEEIALFEKEYKNHGNQPVLDNKALTKIESEVEKIKNYVGNYITLIRQLPSEDPPPLPPQINDPIDAVETDKRVKRKKRILNAQQQYKYLELGLSEFSQDFGKLKNQISTALQLVKIAQVDNDVAAQQRIYVQLCENLQQDIELAQYSVSSLIADDPDLVSALNQLKHHRMEYTVLMKQIEKKLNEASTTEDELVSYQYGIEQLNEYQHQYTQYSEKVKDKIHVLESIEQDYKKAFIHKNLSIAHAKKILNSPEIQLLHNDSSLKSLIDAVEKQVKELGDKQYIDLDDQQDSISRLHKAIQLCQSDKDKLEALTEKLDEAITTIQRQQAQLDLAQQQAIQKVEEQITGIQKEFDNIYRDIESKLTQIHLDLEGVDVIKLQFDEVLLESNTKEEEPMGFVNEKVAKLKSIVNKLNKELPEQESRIRKKLSFDIKFIEKGIISQKNRIIDKVRKGNFRLNTEEQQLFSTVEQYPLLSEETGPSLTLKQLNIQLREIKEKHSTFANAYSALYDVVSVHSAVKSLFRQDKTLTTETFIEATNSSVYGGQLLITLAQYVNKVQLIKIIEKNWEHFNEKGILTIKEYMNLTKEKLNTPIK</sequence>
<name>A0A098G2I3_9GAMM</name>
<dbReference type="STRING" id="1212491.LFA_1235"/>
<organism evidence="2 3">
    <name type="scientific">Legionella fallonii LLAP-10</name>
    <dbReference type="NCBI Taxonomy" id="1212491"/>
    <lineage>
        <taxon>Bacteria</taxon>
        <taxon>Pseudomonadati</taxon>
        <taxon>Pseudomonadota</taxon>
        <taxon>Gammaproteobacteria</taxon>
        <taxon>Legionellales</taxon>
        <taxon>Legionellaceae</taxon>
        <taxon>Legionella</taxon>
    </lineage>
</organism>
<dbReference type="KEGG" id="lfa:LFA_1235"/>
<evidence type="ECO:0000313" key="3">
    <source>
        <dbReference type="Proteomes" id="UP000032430"/>
    </source>
</evidence>
<proteinExistence type="predicted"/>